<evidence type="ECO:0000256" key="3">
    <source>
        <dbReference type="ARBA" id="ARBA00022694"/>
    </source>
</evidence>
<dbReference type="PRINTS" id="PR00789">
    <property type="entry name" value="OSIALOPTASE"/>
</dbReference>
<dbReference type="InterPro" id="IPR000905">
    <property type="entry name" value="Gcp-like_dom"/>
</dbReference>
<dbReference type="Proteomes" id="UP000745577">
    <property type="component" value="Unassembled WGS sequence"/>
</dbReference>
<dbReference type="NCBIfam" id="TIGR00329">
    <property type="entry name" value="gcp_kae1"/>
    <property type="match status" value="1"/>
</dbReference>
<evidence type="ECO:0000256" key="6">
    <source>
        <dbReference type="ARBA" id="ARBA00048117"/>
    </source>
</evidence>
<evidence type="ECO:0000256" key="4">
    <source>
        <dbReference type="ARBA" id="ARBA00022723"/>
    </source>
</evidence>
<dbReference type="EMBL" id="JAGQLL010000103">
    <property type="protein sequence ID" value="MCA9380619.1"/>
    <property type="molecule type" value="Genomic_DNA"/>
</dbReference>
<gene>
    <name evidence="8" type="primary">tsaD</name>
    <name evidence="8" type="ORF">KC675_05575</name>
</gene>
<dbReference type="EC" id="2.3.1.234" evidence="1"/>
<dbReference type="GO" id="GO:0002949">
    <property type="term" value="P:tRNA threonylcarbamoyladenosine modification"/>
    <property type="evidence" value="ECO:0007669"/>
    <property type="project" value="InterPro"/>
</dbReference>
<dbReference type="NCBIfam" id="TIGR03723">
    <property type="entry name" value="T6A_TsaD_YgjD"/>
    <property type="match status" value="1"/>
</dbReference>
<dbReference type="PANTHER" id="PTHR11735:SF6">
    <property type="entry name" value="TRNA N6-ADENOSINE THREONYLCARBAMOYLTRANSFERASE, MITOCHONDRIAL"/>
    <property type="match status" value="1"/>
</dbReference>
<dbReference type="InterPro" id="IPR017861">
    <property type="entry name" value="KAE1/TsaD"/>
</dbReference>
<dbReference type="AlphaFoldDB" id="A0A955IA09"/>
<dbReference type="Gene3D" id="3.30.420.40">
    <property type="match status" value="2"/>
</dbReference>
<name>A0A955IA09_9BACT</name>
<comment type="catalytic activity">
    <reaction evidence="6">
        <text>L-threonylcarbamoyladenylate + adenosine(37) in tRNA = N(6)-L-threonylcarbamoyladenosine(37) in tRNA + AMP + H(+)</text>
        <dbReference type="Rhea" id="RHEA:37059"/>
        <dbReference type="Rhea" id="RHEA-COMP:10162"/>
        <dbReference type="Rhea" id="RHEA-COMP:10163"/>
        <dbReference type="ChEBI" id="CHEBI:15378"/>
        <dbReference type="ChEBI" id="CHEBI:73682"/>
        <dbReference type="ChEBI" id="CHEBI:74411"/>
        <dbReference type="ChEBI" id="CHEBI:74418"/>
        <dbReference type="ChEBI" id="CHEBI:456215"/>
        <dbReference type="EC" id="2.3.1.234"/>
    </reaction>
</comment>
<keyword evidence="4" id="KW-0479">Metal-binding</keyword>
<evidence type="ECO:0000313" key="8">
    <source>
        <dbReference type="EMBL" id="MCA9380619.1"/>
    </source>
</evidence>
<evidence type="ECO:0000256" key="1">
    <source>
        <dbReference type="ARBA" id="ARBA00012156"/>
    </source>
</evidence>
<keyword evidence="5 8" id="KW-0012">Acyltransferase</keyword>
<reference evidence="8" key="2">
    <citation type="journal article" date="2021" name="Microbiome">
        <title>Successional dynamics and alternative stable states in a saline activated sludge microbial community over 9 years.</title>
        <authorList>
            <person name="Wang Y."/>
            <person name="Ye J."/>
            <person name="Ju F."/>
            <person name="Liu L."/>
            <person name="Boyd J.A."/>
            <person name="Deng Y."/>
            <person name="Parks D.H."/>
            <person name="Jiang X."/>
            <person name="Yin X."/>
            <person name="Woodcroft B.J."/>
            <person name="Tyson G.W."/>
            <person name="Hugenholtz P."/>
            <person name="Polz M.F."/>
            <person name="Zhang T."/>
        </authorList>
    </citation>
    <scope>NUCLEOTIDE SEQUENCE</scope>
    <source>
        <strain evidence="8">HKST-UBA15</strain>
    </source>
</reference>
<evidence type="ECO:0000259" key="7">
    <source>
        <dbReference type="Pfam" id="PF00814"/>
    </source>
</evidence>
<keyword evidence="2 8" id="KW-0808">Transferase</keyword>
<dbReference type="InterPro" id="IPR022450">
    <property type="entry name" value="TsaD"/>
</dbReference>
<dbReference type="Pfam" id="PF00814">
    <property type="entry name" value="TsaD"/>
    <property type="match status" value="1"/>
</dbReference>
<dbReference type="PANTHER" id="PTHR11735">
    <property type="entry name" value="TRNA N6-ADENOSINE THREONYLCARBAMOYLTRANSFERASE"/>
    <property type="match status" value="1"/>
</dbReference>
<protein>
    <recommendedName>
        <fullName evidence="1">N(6)-L-threonylcarbamoyladenine synthase</fullName>
        <ecNumber evidence="1">2.3.1.234</ecNumber>
    </recommendedName>
</protein>
<dbReference type="GO" id="GO:0061711">
    <property type="term" value="F:tRNA N(6)-L-threonylcarbamoyladenine synthase activity"/>
    <property type="evidence" value="ECO:0007669"/>
    <property type="project" value="UniProtKB-EC"/>
</dbReference>
<comment type="caution">
    <text evidence="8">The sequence shown here is derived from an EMBL/GenBank/DDBJ whole genome shotgun (WGS) entry which is preliminary data.</text>
</comment>
<feature type="domain" description="Gcp-like" evidence="7">
    <location>
        <begin position="5"/>
        <end position="306"/>
    </location>
</feature>
<dbReference type="SUPFAM" id="SSF53067">
    <property type="entry name" value="Actin-like ATPase domain"/>
    <property type="match status" value="2"/>
</dbReference>
<evidence type="ECO:0000313" key="9">
    <source>
        <dbReference type="Proteomes" id="UP000745577"/>
    </source>
</evidence>
<dbReference type="GO" id="GO:0046872">
    <property type="term" value="F:metal ion binding"/>
    <property type="evidence" value="ECO:0007669"/>
    <property type="project" value="UniProtKB-KW"/>
</dbReference>
<keyword evidence="3" id="KW-0819">tRNA processing</keyword>
<evidence type="ECO:0000256" key="5">
    <source>
        <dbReference type="ARBA" id="ARBA00023315"/>
    </source>
</evidence>
<proteinExistence type="predicted"/>
<feature type="non-terminal residue" evidence="8">
    <location>
        <position position="1"/>
    </location>
</feature>
<organism evidence="8 9">
    <name type="scientific">Candidatus Dojkabacteria bacterium</name>
    <dbReference type="NCBI Taxonomy" id="2099670"/>
    <lineage>
        <taxon>Bacteria</taxon>
        <taxon>Candidatus Dojkabacteria</taxon>
    </lineage>
</organism>
<sequence>HGDRVLSNVISSQVNLHKIWGGVVPDIARRAHQERIDAVIEKSLMLASRNHKKSITLDNIDAVAVTYGPGLAIALEVGIEKAKEIALKNNKPLIAVNHLEGHLLSALAKDSLGQKGLILSERDFPALGLIISGKHTEIVLVNNIGDYLVVGETLDDAIGEAFDKVGRMLDLGYPAGPIVTVFAKRGDPTRFTLPIPMRNKKDSLDFSFSGLKTAVYYMLKKELTVLTKKDVYDMCASFENSAISHLQDKLELAIIKYNPTLILVGGGVASSAKVRASIRKTAGNFKLKAHFPGSNKLYMDNGAMIGLVASKKHPNNEFVDKLEKLEREPRLKLGIKS</sequence>
<accession>A0A955IA09</accession>
<dbReference type="InterPro" id="IPR043129">
    <property type="entry name" value="ATPase_NBD"/>
</dbReference>
<reference evidence="8" key="1">
    <citation type="submission" date="2020-04" db="EMBL/GenBank/DDBJ databases">
        <authorList>
            <person name="Zhang T."/>
        </authorList>
    </citation>
    <scope>NUCLEOTIDE SEQUENCE</scope>
    <source>
        <strain evidence="8">HKST-UBA15</strain>
    </source>
</reference>
<evidence type="ECO:0000256" key="2">
    <source>
        <dbReference type="ARBA" id="ARBA00022679"/>
    </source>
</evidence>